<proteinExistence type="inferred from homology"/>
<dbReference type="PANTHER" id="PTHR23079">
    <property type="entry name" value="RNA-DEPENDENT RNA POLYMERASE"/>
    <property type="match status" value="1"/>
</dbReference>
<dbReference type="AlphaFoldDB" id="A0A9Q3EP22"/>
<dbReference type="Pfam" id="PF05183">
    <property type="entry name" value="RdRP"/>
    <property type="match status" value="1"/>
</dbReference>
<dbReference type="EMBL" id="AVOT02031747">
    <property type="protein sequence ID" value="MBW0525348.1"/>
    <property type="molecule type" value="Genomic_DNA"/>
</dbReference>
<accession>A0A9Q3EP22</accession>
<feature type="domain" description="RDRP core" evidence="2">
    <location>
        <begin position="15"/>
        <end position="302"/>
    </location>
</feature>
<evidence type="ECO:0000313" key="4">
    <source>
        <dbReference type="Proteomes" id="UP000765509"/>
    </source>
</evidence>
<dbReference type="GO" id="GO:0003968">
    <property type="term" value="F:RNA-directed RNA polymerase activity"/>
    <property type="evidence" value="ECO:0007669"/>
    <property type="project" value="UniProtKB-KW"/>
</dbReference>
<protein>
    <recommendedName>
        <fullName evidence="1">RNA-dependent RNA polymerase</fullName>
        <ecNumber evidence="1">2.7.7.48</ecNumber>
    </recommendedName>
</protein>
<comment type="caution">
    <text evidence="3">The sequence shown here is derived from an EMBL/GenBank/DDBJ whole genome shotgun (WGS) entry which is preliminary data.</text>
</comment>
<name>A0A9Q3EP22_9BASI</name>
<reference evidence="3" key="1">
    <citation type="submission" date="2021-03" db="EMBL/GenBank/DDBJ databases">
        <title>Draft genome sequence of rust myrtle Austropuccinia psidii MF-1, a brazilian biotype.</title>
        <authorList>
            <person name="Quecine M.C."/>
            <person name="Pachon D.M.R."/>
            <person name="Bonatelli M.L."/>
            <person name="Correr F.H."/>
            <person name="Franceschini L.M."/>
            <person name="Leite T.F."/>
            <person name="Margarido G.R.A."/>
            <person name="Almeida C.A."/>
            <person name="Ferrarezi J.A."/>
            <person name="Labate C.A."/>
        </authorList>
    </citation>
    <scope>NUCLEOTIDE SEQUENCE</scope>
    <source>
        <strain evidence="3">MF-1</strain>
    </source>
</reference>
<evidence type="ECO:0000313" key="3">
    <source>
        <dbReference type="EMBL" id="MBW0525348.1"/>
    </source>
</evidence>
<evidence type="ECO:0000259" key="2">
    <source>
        <dbReference type="Pfam" id="PF05183"/>
    </source>
</evidence>
<sequence length="525" mass="58704">MTTHGLGTNSGLPQILRRLAGLMKTDNPELLQSRFLEDCLDLVVIDCLRDLKYRARIPLSDSYTLVGVADEDKCLSEGEIYACIKPKGKSKKYLKGRIAITRSPCIHPGDVQVVTAIGRPPPGCQRLEGLTNCVVFSVKGKSSRKRSLPSCLGGGDLDGDLYNLLTDPRLIPLTSHLCPPALYPPPQMKSLNQPCTIIDGIRFFLDYISSDLVGAIATRHLLIADRSASGSKDPNCLKLAELHSKAVDYPKTGMPVSVSELPKVDGVRPDFMCPEYVLSRRIKDNEHYYESVNALGQLFRAIPAERTEFFESGPLKGILPTSVPGKSSRERLKRLGPLDPDRKITKALQAALREHGQLDFPDPIWRDEFVTLLKSFSNELYKICKQNTLKKSTGFSQEHLSEMEAFVGMILSASSDRRLKRESLSRLIEQTSELFDMLKSEILGEIENIYHHDDEDEDFNQHKQIRKSLDEISLISLSSDFEPNETLISRALAGWIVAIEETNKTFGVHSFGFVCLRILCSELRL</sequence>
<gene>
    <name evidence="3" type="ORF">O181_065063</name>
</gene>
<dbReference type="EC" id="2.7.7.48" evidence="1"/>
<keyword evidence="1" id="KW-0808">Transferase</keyword>
<dbReference type="InterPro" id="IPR057596">
    <property type="entry name" value="RDRP_core"/>
</dbReference>
<comment type="catalytic activity">
    <reaction evidence="1">
        <text>RNA(n) + a ribonucleoside 5'-triphosphate = RNA(n+1) + diphosphate</text>
        <dbReference type="Rhea" id="RHEA:21248"/>
        <dbReference type="Rhea" id="RHEA-COMP:14527"/>
        <dbReference type="Rhea" id="RHEA-COMP:17342"/>
        <dbReference type="ChEBI" id="CHEBI:33019"/>
        <dbReference type="ChEBI" id="CHEBI:61557"/>
        <dbReference type="ChEBI" id="CHEBI:140395"/>
        <dbReference type="EC" id="2.7.7.48"/>
    </reaction>
</comment>
<organism evidence="3 4">
    <name type="scientific">Austropuccinia psidii MF-1</name>
    <dbReference type="NCBI Taxonomy" id="1389203"/>
    <lineage>
        <taxon>Eukaryota</taxon>
        <taxon>Fungi</taxon>
        <taxon>Dikarya</taxon>
        <taxon>Basidiomycota</taxon>
        <taxon>Pucciniomycotina</taxon>
        <taxon>Pucciniomycetes</taxon>
        <taxon>Pucciniales</taxon>
        <taxon>Sphaerophragmiaceae</taxon>
        <taxon>Austropuccinia</taxon>
    </lineage>
</organism>
<dbReference type="GO" id="GO:0030422">
    <property type="term" value="P:siRNA processing"/>
    <property type="evidence" value="ECO:0007669"/>
    <property type="project" value="TreeGrafter"/>
</dbReference>
<keyword evidence="1" id="KW-0548">Nucleotidyltransferase</keyword>
<dbReference type="Proteomes" id="UP000765509">
    <property type="component" value="Unassembled WGS sequence"/>
</dbReference>
<dbReference type="GO" id="GO:0031380">
    <property type="term" value="C:nuclear RNA-directed RNA polymerase complex"/>
    <property type="evidence" value="ECO:0007669"/>
    <property type="project" value="TreeGrafter"/>
</dbReference>
<dbReference type="PANTHER" id="PTHR23079:SF55">
    <property type="entry name" value="RNA-DIRECTED RNA POLYMERASE"/>
    <property type="match status" value="1"/>
</dbReference>
<keyword evidence="4" id="KW-1185">Reference proteome</keyword>
<evidence type="ECO:0000256" key="1">
    <source>
        <dbReference type="RuleBase" id="RU363098"/>
    </source>
</evidence>
<keyword evidence="1" id="KW-0696">RNA-directed RNA polymerase</keyword>
<dbReference type="GO" id="GO:0003723">
    <property type="term" value="F:RNA binding"/>
    <property type="evidence" value="ECO:0007669"/>
    <property type="project" value="UniProtKB-KW"/>
</dbReference>
<comment type="similarity">
    <text evidence="1">Belongs to the RdRP family.</text>
</comment>
<keyword evidence="1" id="KW-0694">RNA-binding</keyword>
<dbReference type="InterPro" id="IPR007855">
    <property type="entry name" value="RDRP"/>
</dbReference>
<dbReference type="OrthoDB" id="6513042at2759"/>